<feature type="domain" description="GIY-YIG" evidence="1">
    <location>
        <begin position="1"/>
        <end position="94"/>
    </location>
</feature>
<dbReference type="SMART" id="SM00465">
    <property type="entry name" value="GIYc"/>
    <property type="match status" value="1"/>
</dbReference>
<protein>
    <recommendedName>
        <fullName evidence="1">GIY-YIG domain-containing protein</fullName>
    </recommendedName>
</protein>
<dbReference type="SUPFAM" id="SSF82771">
    <property type="entry name" value="GIY-YIG endonuclease"/>
    <property type="match status" value="1"/>
</dbReference>
<proteinExistence type="predicted"/>
<dbReference type="AlphaFoldDB" id="A0AAV1I340"/>
<evidence type="ECO:0000259" key="1">
    <source>
        <dbReference type="SMART" id="SM00465"/>
    </source>
</evidence>
<dbReference type="Gene3D" id="3.40.1440.10">
    <property type="entry name" value="GIY-YIG endonuclease"/>
    <property type="match status" value="1"/>
</dbReference>
<evidence type="ECO:0000313" key="3">
    <source>
        <dbReference type="Proteomes" id="UP001314263"/>
    </source>
</evidence>
<evidence type="ECO:0000313" key="2">
    <source>
        <dbReference type="EMBL" id="CAK0767412.1"/>
    </source>
</evidence>
<reference evidence="2 3" key="1">
    <citation type="submission" date="2023-10" db="EMBL/GenBank/DDBJ databases">
        <authorList>
            <person name="Maclean D."/>
            <person name="Macfadyen A."/>
        </authorList>
    </citation>
    <scope>NUCLEOTIDE SEQUENCE [LARGE SCALE GENOMIC DNA]</scope>
</reference>
<accession>A0AAV1I340</accession>
<keyword evidence="3" id="KW-1185">Reference proteome</keyword>
<dbReference type="InterPro" id="IPR035901">
    <property type="entry name" value="GIY-YIG_endonuc_sf"/>
</dbReference>
<name>A0AAV1I340_9CHLO</name>
<comment type="caution">
    <text evidence="2">The sequence shown here is derived from an EMBL/GenBank/DDBJ whole genome shotgun (WGS) entry which is preliminary data.</text>
</comment>
<organism evidence="2 3">
    <name type="scientific">Coccomyxa viridis</name>
    <dbReference type="NCBI Taxonomy" id="1274662"/>
    <lineage>
        <taxon>Eukaryota</taxon>
        <taxon>Viridiplantae</taxon>
        <taxon>Chlorophyta</taxon>
        <taxon>core chlorophytes</taxon>
        <taxon>Trebouxiophyceae</taxon>
        <taxon>Trebouxiophyceae incertae sedis</taxon>
        <taxon>Coccomyxaceae</taxon>
        <taxon>Coccomyxa</taxon>
    </lineage>
</organism>
<dbReference type="Proteomes" id="UP001314263">
    <property type="component" value="Unassembled WGS sequence"/>
</dbReference>
<dbReference type="EMBL" id="CAUYUE010000004">
    <property type="protein sequence ID" value="CAK0767412.1"/>
    <property type="molecule type" value="Genomic_DNA"/>
</dbReference>
<dbReference type="InterPro" id="IPR000305">
    <property type="entry name" value="GIY-YIG_endonuc"/>
</dbReference>
<sequence length="334" mass="38248">MGVVYQLKAPDGRCYIGQTKSPLSTRVSQHKHFALKTETGSPILSELIRRHGMEAFEVSILCECADADLNANEVACIAREKTQYPDGLNIAKGGGVVAPHPESKRFMNEEGLPKYVTKRFLDGEHVGYRVDKHPNGPERRFISKDMLDNLERALAYWNLLEALEEPLVVEKVDRAKYVQHYQDGWCVKIPGQKAKYFGSPAKTKDEKYKLAMEYVDRVKNGLLDPDAKHIRKLKLGYRVIFPDQKDKQFVAAKKTDEEKLELARDYLDRLRRGEVEEDDPECPRVQYICKYCKGFRVQHPDHPWAAFALVRKTKKENYDDAVAHLRSLGVAVDV</sequence>
<gene>
    <name evidence="2" type="ORF">CVIRNUC_003458</name>
</gene>